<evidence type="ECO:0000313" key="2">
    <source>
        <dbReference type="RefSeq" id="XP_075083483.1"/>
    </source>
</evidence>
<reference evidence="1" key="1">
    <citation type="journal article" date="2014" name="Nat. Commun.">
        <title>The tobacco genome sequence and its comparison with those of tomato and potato.</title>
        <authorList>
            <person name="Sierro N."/>
            <person name="Battey J.N."/>
            <person name="Ouadi S."/>
            <person name="Bakaher N."/>
            <person name="Bovet L."/>
            <person name="Willig A."/>
            <person name="Goepfert S."/>
            <person name="Peitsch M.C."/>
            <person name="Ivanov N.V."/>
        </authorList>
    </citation>
    <scope>NUCLEOTIDE SEQUENCE [LARGE SCALE GENOMIC DNA]</scope>
</reference>
<keyword evidence="1" id="KW-1185">Reference proteome</keyword>
<proteinExistence type="predicted"/>
<sequence length="162" mass="18341">MGHNKALHITIKCGDKVVYRVLVDGGSGVNISLLSTLRELGIHLRHVRDSHVRVRAFDGSQKDVIGEIYLALQIRPVEFPKLFQVMDISSSYNLLLGRPWIHMAGGVPSTLYQCMKFEWGCKEIVVHEKWSQSAYLEHVVSFIEGLGRVIFHAVEIMQTTKI</sequence>
<accession>A0AC58SEU0</accession>
<name>A0AC58SEU0_TOBAC</name>
<dbReference type="RefSeq" id="XP_075083483.1">
    <property type="nucleotide sequence ID" value="XM_075227382.1"/>
</dbReference>
<protein>
    <submittedName>
        <fullName evidence="2">Uncharacterized protein LOC142167224</fullName>
    </submittedName>
</protein>
<organism evidence="1 2">
    <name type="scientific">Nicotiana tabacum</name>
    <name type="common">Common tobacco</name>
    <dbReference type="NCBI Taxonomy" id="4097"/>
    <lineage>
        <taxon>Eukaryota</taxon>
        <taxon>Viridiplantae</taxon>
        <taxon>Streptophyta</taxon>
        <taxon>Embryophyta</taxon>
        <taxon>Tracheophyta</taxon>
        <taxon>Spermatophyta</taxon>
        <taxon>Magnoliopsida</taxon>
        <taxon>eudicotyledons</taxon>
        <taxon>Gunneridae</taxon>
        <taxon>Pentapetalae</taxon>
        <taxon>asterids</taxon>
        <taxon>lamiids</taxon>
        <taxon>Solanales</taxon>
        <taxon>Solanaceae</taxon>
        <taxon>Nicotianoideae</taxon>
        <taxon>Nicotianeae</taxon>
        <taxon>Nicotiana</taxon>
    </lineage>
</organism>
<gene>
    <name evidence="2" type="primary">LOC142167224</name>
</gene>
<reference evidence="2" key="2">
    <citation type="submission" date="2025-08" db="UniProtKB">
        <authorList>
            <consortium name="RefSeq"/>
        </authorList>
    </citation>
    <scope>IDENTIFICATION</scope>
    <source>
        <tissue evidence="2">Leaf</tissue>
    </source>
</reference>
<dbReference type="Proteomes" id="UP000790787">
    <property type="component" value="Chromosome 12"/>
</dbReference>
<evidence type="ECO:0000313" key="1">
    <source>
        <dbReference type="Proteomes" id="UP000790787"/>
    </source>
</evidence>